<evidence type="ECO:0000256" key="1">
    <source>
        <dbReference type="ARBA" id="ARBA00006096"/>
    </source>
</evidence>
<dbReference type="EC" id="3.4.16.4" evidence="4"/>
<dbReference type="Pfam" id="PF02113">
    <property type="entry name" value="Peptidase_S13"/>
    <property type="match status" value="1"/>
</dbReference>
<keyword evidence="4" id="KW-0645">Protease</keyword>
<accession>A0ABT9JBM0</accession>
<dbReference type="PANTHER" id="PTHR30023">
    <property type="entry name" value="D-ALANYL-D-ALANINE CARBOXYPEPTIDASE"/>
    <property type="match status" value="1"/>
</dbReference>
<evidence type="ECO:0000256" key="2">
    <source>
        <dbReference type="ARBA" id="ARBA00022801"/>
    </source>
</evidence>
<sequence>MMALDRRAVLAGAAGMAALAIAPAGIGQTPVPGRPPPRPLPDAGRQIARAGLSGRVAHALVDPDTGDLLDRGNAALQMPPASTMKALTALYALSRLGPRHRFRTRVLRAGDMLVLAGGGDPVLDTDALARLADQLVATRPAAAARFAVWAGALPHLDEIAPEQDDHLAYNPALSGMILNFNRVHLGWRHDQGAIRMSLEARARSLSPRAYTIEATAREQFEPFRHRYDGMREQWSIARSALRGPGGRWLPVRRPALYAGDVFQTLCRARGLVLPAPEVIAELPAGPEIASLDSAPLADLLRDMLLFSTNLTAEAIGLAASGAASLTASAAAMGRWLQQQGLGGGFVLRDHSGLARDSRVTAGGLARALVRAEGADDLRSLLKTDPLDQADKAPGFTVAAKTGTLNFVSNLAGQISGATGRRAGFAILCADEARHQATSGAELPEGVLSWTRDAKALQAQLLAGWNARFLQDPVADLR</sequence>
<dbReference type="RefSeq" id="WP_305963058.1">
    <property type="nucleotide sequence ID" value="NZ_JAVAMQ010000006.1"/>
</dbReference>
<dbReference type="PANTHER" id="PTHR30023:SF0">
    <property type="entry name" value="PENICILLIN-SENSITIVE CARBOXYPEPTIDASE A"/>
    <property type="match status" value="1"/>
</dbReference>
<evidence type="ECO:0000313" key="4">
    <source>
        <dbReference type="EMBL" id="MDP5307210.1"/>
    </source>
</evidence>
<dbReference type="Gene3D" id="3.40.710.10">
    <property type="entry name" value="DD-peptidase/beta-lactamase superfamily"/>
    <property type="match status" value="2"/>
</dbReference>
<evidence type="ECO:0000256" key="3">
    <source>
        <dbReference type="SAM" id="SignalP"/>
    </source>
</evidence>
<comment type="caution">
    <text evidence="4">The sequence shown here is derived from an EMBL/GenBank/DDBJ whole genome shotgun (WGS) entry which is preliminary data.</text>
</comment>
<feature type="signal peptide" evidence="3">
    <location>
        <begin position="1"/>
        <end position="24"/>
    </location>
</feature>
<gene>
    <name evidence="4" type="ORF">Q5Y72_08885</name>
</gene>
<dbReference type="Proteomes" id="UP001224997">
    <property type="component" value="Unassembled WGS sequence"/>
</dbReference>
<keyword evidence="2 4" id="KW-0378">Hydrolase</keyword>
<keyword evidence="4" id="KW-0121">Carboxypeptidase</keyword>
<protein>
    <submittedName>
        <fullName evidence="4">D-alanyl-D-alanine carboxypeptidase</fullName>
        <ecNumber evidence="4">3.4.16.4</ecNumber>
    </submittedName>
</protein>
<dbReference type="SUPFAM" id="SSF56601">
    <property type="entry name" value="beta-lactamase/transpeptidase-like"/>
    <property type="match status" value="1"/>
</dbReference>
<feature type="chain" id="PRO_5046395241" evidence="3">
    <location>
        <begin position="25"/>
        <end position="477"/>
    </location>
</feature>
<keyword evidence="5" id="KW-1185">Reference proteome</keyword>
<dbReference type="PRINTS" id="PR00922">
    <property type="entry name" value="DADACBPTASE3"/>
</dbReference>
<dbReference type="GO" id="GO:0009002">
    <property type="term" value="F:serine-type D-Ala-D-Ala carboxypeptidase activity"/>
    <property type="evidence" value="ECO:0007669"/>
    <property type="project" value="UniProtKB-EC"/>
</dbReference>
<name>A0ABT9JBM0_9RHOB</name>
<organism evidence="4 5">
    <name type="scientific">Paracoccus spongiarum</name>
    <dbReference type="NCBI Taxonomy" id="3064387"/>
    <lineage>
        <taxon>Bacteria</taxon>
        <taxon>Pseudomonadati</taxon>
        <taxon>Pseudomonadota</taxon>
        <taxon>Alphaproteobacteria</taxon>
        <taxon>Rhodobacterales</taxon>
        <taxon>Paracoccaceae</taxon>
        <taxon>Paracoccus</taxon>
    </lineage>
</organism>
<dbReference type="InterPro" id="IPR012338">
    <property type="entry name" value="Beta-lactam/transpept-like"/>
</dbReference>
<reference evidence="4 5" key="1">
    <citation type="submission" date="2023-08" db="EMBL/GenBank/DDBJ databases">
        <authorList>
            <person name="Park J.-S."/>
        </authorList>
    </citation>
    <scope>NUCLEOTIDE SEQUENCE [LARGE SCALE GENOMIC DNA]</scope>
    <source>
        <strain evidence="4 5">2205BS29-5</strain>
    </source>
</reference>
<dbReference type="InterPro" id="IPR000667">
    <property type="entry name" value="Peptidase_S13"/>
</dbReference>
<comment type="similarity">
    <text evidence="1">Belongs to the peptidase S13 family.</text>
</comment>
<proteinExistence type="inferred from homology"/>
<dbReference type="EMBL" id="JAVAMQ010000006">
    <property type="protein sequence ID" value="MDP5307210.1"/>
    <property type="molecule type" value="Genomic_DNA"/>
</dbReference>
<keyword evidence="3" id="KW-0732">Signal</keyword>
<evidence type="ECO:0000313" key="5">
    <source>
        <dbReference type="Proteomes" id="UP001224997"/>
    </source>
</evidence>